<reference evidence="3" key="2">
    <citation type="submission" date="2025-08" db="UniProtKB">
        <authorList>
            <consortium name="RefSeq"/>
        </authorList>
    </citation>
    <scope>IDENTIFICATION</scope>
    <source>
        <tissue evidence="3">Leaf</tissue>
    </source>
</reference>
<dbReference type="RefSeq" id="XP_010451404.1">
    <property type="nucleotide sequence ID" value="XM_010453102.1"/>
</dbReference>
<dbReference type="InterPro" id="IPR043502">
    <property type="entry name" value="DNA/RNA_pol_sf"/>
</dbReference>
<gene>
    <name evidence="3" type="primary">LOC104733529</name>
</gene>
<name>A0ABM0V646_CAMSA</name>
<dbReference type="Proteomes" id="UP000694864">
    <property type="component" value="Chromosome 12"/>
</dbReference>
<feature type="domain" description="Reverse transcriptase/retrotransposon-derived protein RNase H-like" evidence="1">
    <location>
        <begin position="68"/>
        <end position="111"/>
    </location>
</feature>
<sequence>MEVFMDDFSVYGSSFSSCLSNLCKVLQCCVHKHLVLNWEKYHFMVTDGIVLGHRISEKGIEVDKAKIKALITALIVQPPDWNLPFEVMCDESDFAIGAVLGQRKDGSKVIVHIDHAALRYLLTKKDVKLRLLRWILLLQEFDLEIRDKKGVENGVADHLSRLRIDEEIPIDDRLLEENVYVISAFMDCYKEKADAKVLQQISNDSPWYADIANYFCATEEPPNFTDMLRRSSYEMCDATSGMNLIFTSIVLTVSTEDVF</sequence>
<dbReference type="InterPro" id="IPR041577">
    <property type="entry name" value="RT_RNaseH_2"/>
</dbReference>
<evidence type="ECO:0000313" key="2">
    <source>
        <dbReference type="Proteomes" id="UP000694864"/>
    </source>
</evidence>
<evidence type="ECO:0000313" key="3">
    <source>
        <dbReference type="RefSeq" id="XP_010451404.1"/>
    </source>
</evidence>
<dbReference type="PANTHER" id="PTHR34072">
    <property type="entry name" value="ENZYMATIC POLYPROTEIN-RELATED"/>
    <property type="match status" value="1"/>
</dbReference>
<dbReference type="InterPro" id="IPR043128">
    <property type="entry name" value="Rev_trsase/Diguanyl_cyclase"/>
</dbReference>
<dbReference type="Gene3D" id="3.30.70.270">
    <property type="match status" value="1"/>
</dbReference>
<reference evidence="2" key="1">
    <citation type="journal article" date="2014" name="Nat. Commun.">
        <title>The emerging biofuel crop Camelina sativa retains a highly undifferentiated hexaploid genome structure.</title>
        <authorList>
            <person name="Kagale S."/>
            <person name="Koh C."/>
            <person name="Nixon J."/>
            <person name="Bollina V."/>
            <person name="Clarke W.E."/>
            <person name="Tuteja R."/>
            <person name="Spillane C."/>
            <person name="Robinson S.J."/>
            <person name="Links M.G."/>
            <person name="Clarke C."/>
            <person name="Higgins E.E."/>
            <person name="Huebert T."/>
            <person name="Sharpe A.G."/>
            <person name="Parkin I.A."/>
        </authorList>
    </citation>
    <scope>NUCLEOTIDE SEQUENCE [LARGE SCALE GENOMIC DNA]</scope>
    <source>
        <strain evidence="2">cv. DH55</strain>
    </source>
</reference>
<dbReference type="Pfam" id="PF17919">
    <property type="entry name" value="RT_RNaseH_2"/>
    <property type="match status" value="1"/>
</dbReference>
<accession>A0ABM0V646</accession>
<dbReference type="GeneID" id="104733529"/>
<dbReference type="SUPFAM" id="SSF56672">
    <property type="entry name" value="DNA/RNA polymerases"/>
    <property type="match status" value="1"/>
</dbReference>
<evidence type="ECO:0000259" key="1">
    <source>
        <dbReference type="Pfam" id="PF17919"/>
    </source>
</evidence>
<keyword evidence="2" id="KW-1185">Reference proteome</keyword>
<proteinExistence type="predicted"/>
<dbReference type="PANTHER" id="PTHR34072:SF57">
    <property type="entry name" value="RNA-DIRECTED DNA POLYMERASE"/>
    <property type="match status" value="1"/>
</dbReference>
<organism evidence="2 3">
    <name type="scientific">Camelina sativa</name>
    <name type="common">False flax</name>
    <name type="synonym">Myagrum sativum</name>
    <dbReference type="NCBI Taxonomy" id="90675"/>
    <lineage>
        <taxon>Eukaryota</taxon>
        <taxon>Viridiplantae</taxon>
        <taxon>Streptophyta</taxon>
        <taxon>Embryophyta</taxon>
        <taxon>Tracheophyta</taxon>
        <taxon>Spermatophyta</taxon>
        <taxon>Magnoliopsida</taxon>
        <taxon>eudicotyledons</taxon>
        <taxon>Gunneridae</taxon>
        <taxon>Pentapetalae</taxon>
        <taxon>rosids</taxon>
        <taxon>malvids</taxon>
        <taxon>Brassicales</taxon>
        <taxon>Brassicaceae</taxon>
        <taxon>Camelineae</taxon>
        <taxon>Camelina</taxon>
    </lineage>
</organism>
<protein>
    <submittedName>
        <fullName evidence="3">Uncharacterized protein LOC104733529</fullName>
    </submittedName>
</protein>